<reference evidence="2" key="1">
    <citation type="submission" date="2020-05" db="EMBL/GenBank/DDBJ databases">
        <authorList>
            <person name="Chiriac C."/>
            <person name="Salcher M."/>
            <person name="Ghai R."/>
            <person name="Kavagutti S V."/>
        </authorList>
    </citation>
    <scope>NUCLEOTIDE SEQUENCE</scope>
</reference>
<feature type="region of interest" description="Disordered" evidence="1">
    <location>
        <begin position="131"/>
        <end position="160"/>
    </location>
</feature>
<evidence type="ECO:0008006" key="3">
    <source>
        <dbReference type="Google" id="ProtNLM"/>
    </source>
</evidence>
<dbReference type="InterPro" id="IPR007731">
    <property type="entry name" value="DUF669"/>
</dbReference>
<name>A0A6J7X3E5_9CAUD</name>
<sequence>MAKLGFTYGGDVEELNSNDFDRKPLPDGEYDATITDADYRETKTGTGYYVSIEYLITGGEYSDRKVWANYNLVNSNPKAQEIGEQQFAKLCLATLGKPSCGDTDELIGRSLVIGVGLEKNDPTRNRVKYTSALPSVSMPPRAPAAPPAAAAPRKNAWQKQ</sequence>
<proteinExistence type="predicted"/>
<accession>A0A6J7X3E5</accession>
<dbReference type="Pfam" id="PF05037">
    <property type="entry name" value="DUF669"/>
    <property type="match status" value="1"/>
</dbReference>
<dbReference type="EMBL" id="LR798346">
    <property type="protein sequence ID" value="CAB5225455.1"/>
    <property type="molecule type" value="Genomic_DNA"/>
</dbReference>
<organism evidence="2">
    <name type="scientific">uncultured Caudovirales phage</name>
    <dbReference type="NCBI Taxonomy" id="2100421"/>
    <lineage>
        <taxon>Viruses</taxon>
        <taxon>Duplodnaviria</taxon>
        <taxon>Heunggongvirae</taxon>
        <taxon>Uroviricota</taxon>
        <taxon>Caudoviricetes</taxon>
        <taxon>Peduoviridae</taxon>
        <taxon>Maltschvirus</taxon>
        <taxon>Maltschvirus maltsch</taxon>
    </lineage>
</organism>
<evidence type="ECO:0000313" key="2">
    <source>
        <dbReference type="EMBL" id="CAB5225455.1"/>
    </source>
</evidence>
<evidence type="ECO:0000256" key="1">
    <source>
        <dbReference type="SAM" id="MobiDB-lite"/>
    </source>
</evidence>
<protein>
    <recommendedName>
        <fullName evidence="3">DUF669 domain-containing protein</fullName>
    </recommendedName>
</protein>
<gene>
    <name evidence="2" type="ORF">UFOVP752_20</name>
</gene>